<comment type="caution">
    <text evidence="1">The sequence shown here is derived from an EMBL/GenBank/DDBJ whole genome shotgun (WGS) entry which is preliminary data.</text>
</comment>
<dbReference type="Proteomes" id="UP001141806">
    <property type="component" value="Unassembled WGS sequence"/>
</dbReference>
<proteinExistence type="predicted"/>
<keyword evidence="2" id="KW-1185">Reference proteome</keyword>
<protein>
    <submittedName>
        <fullName evidence="1">Uncharacterized protein</fullName>
    </submittedName>
</protein>
<sequence>MSMEDRVSWNFLKYYELEDIAPVLLCSSGAFGYLSESSSAIGFIPRDRGRAFSIHSCSDKVFLGPVKVGEVIVIRSAKRHVLDEGFTKVHIEADCIEIMKCILNLARACDLEVKPIVTG</sequence>
<dbReference type="EMBL" id="JAMYWD010000009">
    <property type="protein sequence ID" value="KAJ4962070.1"/>
    <property type="molecule type" value="Genomic_DNA"/>
</dbReference>
<reference evidence="1" key="1">
    <citation type="journal article" date="2023" name="Plant J.">
        <title>The genome of the king protea, Protea cynaroides.</title>
        <authorList>
            <person name="Chang J."/>
            <person name="Duong T.A."/>
            <person name="Schoeman C."/>
            <person name="Ma X."/>
            <person name="Roodt D."/>
            <person name="Barker N."/>
            <person name="Li Z."/>
            <person name="Van de Peer Y."/>
            <person name="Mizrachi E."/>
        </authorList>
    </citation>
    <scope>NUCLEOTIDE SEQUENCE</scope>
    <source>
        <tissue evidence="1">Young leaves</tissue>
    </source>
</reference>
<accession>A0A9Q0HA53</accession>
<gene>
    <name evidence="1" type="ORF">NE237_021980</name>
</gene>
<name>A0A9Q0HA53_9MAGN</name>
<evidence type="ECO:0000313" key="1">
    <source>
        <dbReference type="EMBL" id="KAJ4962070.1"/>
    </source>
</evidence>
<dbReference type="AlphaFoldDB" id="A0A9Q0HA53"/>
<organism evidence="1 2">
    <name type="scientific">Protea cynaroides</name>
    <dbReference type="NCBI Taxonomy" id="273540"/>
    <lineage>
        <taxon>Eukaryota</taxon>
        <taxon>Viridiplantae</taxon>
        <taxon>Streptophyta</taxon>
        <taxon>Embryophyta</taxon>
        <taxon>Tracheophyta</taxon>
        <taxon>Spermatophyta</taxon>
        <taxon>Magnoliopsida</taxon>
        <taxon>Proteales</taxon>
        <taxon>Proteaceae</taxon>
        <taxon>Protea</taxon>
    </lineage>
</organism>
<evidence type="ECO:0000313" key="2">
    <source>
        <dbReference type="Proteomes" id="UP001141806"/>
    </source>
</evidence>